<dbReference type="InterPro" id="IPR009081">
    <property type="entry name" value="PP-bd_ACP"/>
</dbReference>
<dbReference type="GO" id="GO:0071766">
    <property type="term" value="P:Actinobacterium-type cell wall biogenesis"/>
    <property type="evidence" value="ECO:0007669"/>
    <property type="project" value="UniProtKB-ARBA"/>
</dbReference>
<protein>
    <submittedName>
        <fullName evidence="7">Long-chain-fatty-acid--AMP ligase FadD29</fullName>
        <ecNumber evidence="7">6.2.1.-</ecNumber>
    </submittedName>
</protein>
<evidence type="ECO:0000256" key="5">
    <source>
        <dbReference type="SAM" id="Phobius"/>
    </source>
</evidence>
<dbReference type="SUPFAM" id="SSF56801">
    <property type="entry name" value="Acetyl-CoA synthetase-like"/>
    <property type="match status" value="1"/>
</dbReference>
<dbReference type="Pfam" id="PF00155">
    <property type="entry name" value="Aminotran_1_2"/>
    <property type="match status" value="1"/>
</dbReference>
<dbReference type="InterPro" id="IPR025110">
    <property type="entry name" value="AMP-bd_C"/>
</dbReference>
<keyword evidence="5" id="KW-0472">Membrane</keyword>
<dbReference type="InterPro" id="IPR036736">
    <property type="entry name" value="ACP-like_sf"/>
</dbReference>
<dbReference type="SUPFAM" id="SSF47336">
    <property type="entry name" value="ACP-like"/>
    <property type="match status" value="1"/>
</dbReference>
<dbReference type="InterPro" id="IPR015424">
    <property type="entry name" value="PyrdxlP-dep_Trfase"/>
</dbReference>
<dbReference type="InterPro" id="IPR004839">
    <property type="entry name" value="Aminotransferase_I/II_large"/>
</dbReference>
<dbReference type="Gene3D" id="1.10.1200.10">
    <property type="entry name" value="ACP-like"/>
    <property type="match status" value="1"/>
</dbReference>
<dbReference type="GO" id="GO:0005886">
    <property type="term" value="C:plasma membrane"/>
    <property type="evidence" value="ECO:0007669"/>
    <property type="project" value="TreeGrafter"/>
</dbReference>
<dbReference type="AlphaFoldDB" id="A0A5C6E1U5"/>
<dbReference type="Gene3D" id="3.40.50.12780">
    <property type="entry name" value="N-terminal domain of ligase-like"/>
    <property type="match status" value="1"/>
</dbReference>
<comment type="caution">
    <text evidence="7">The sequence shown here is derived from an EMBL/GenBank/DDBJ whole genome shotgun (WGS) entry which is preliminary data.</text>
</comment>
<dbReference type="InterPro" id="IPR020845">
    <property type="entry name" value="AMP-binding_CS"/>
</dbReference>
<comment type="similarity">
    <text evidence="1">Belongs to the ATP-dependent AMP-binding enzyme family.</text>
</comment>
<dbReference type="Pfam" id="PF00550">
    <property type="entry name" value="PP-binding"/>
    <property type="match status" value="1"/>
</dbReference>
<dbReference type="EC" id="6.2.1.-" evidence="7"/>
<evidence type="ECO:0000313" key="7">
    <source>
        <dbReference type="EMBL" id="TWU41119.1"/>
    </source>
</evidence>
<dbReference type="Pfam" id="PF00501">
    <property type="entry name" value="AMP-binding"/>
    <property type="match status" value="1"/>
</dbReference>
<dbReference type="GO" id="GO:0016874">
    <property type="term" value="F:ligase activity"/>
    <property type="evidence" value="ECO:0007669"/>
    <property type="project" value="UniProtKB-KW"/>
</dbReference>
<dbReference type="PROSITE" id="PS50075">
    <property type="entry name" value="CARRIER"/>
    <property type="match status" value="1"/>
</dbReference>
<gene>
    <name evidence="7" type="ORF">Poly41_19570</name>
</gene>
<dbReference type="GO" id="GO:0030170">
    <property type="term" value="F:pyridoxal phosphate binding"/>
    <property type="evidence" value="ECO:0007669"/>
    <property type="project" value="InterPro"/>
</dbReference>
<dbReference type="Proteomes" id="UP000319143">
    <property type="component" value="Unassembled WGS sequence"/>
</dbReference>
<keyword evidence="3" id="KW-0276">Fatty acid metabolism</keyword>
<dbReference type="FunFam" id="3.40.50.12780:FF:000013">
    <property type="entry name" value="Long-chain-fatty-acid--AMP ligase FadD32"/>
    <property type="match status" value="1"/>
</dbReference>
<dbReference type="SUPFAM" id="SSF53383">
    <property type="entry name" value="PLP-dependent transferases"/>
    <property type="match status" value="1"/>
</dbReference>
<evidence type="ECO:0000313" key="8">
    <source>
        <dbReference type="Proteomes" id="UP000319143"/>
    </source>
</evidence>
<dbReference type="CDD" id="cd06454">
    <property type="entry name" value="KBL_like"/>
    <property type="match status" value="1"/>
</dbReference>
<dbReference type="InterPro" id="IPR042099">
    <property type="entry name" value="ANL_N_sf"/>
</dbReference>
<dbReference type="PANTHER" id="PTHR22754:SF32">
    <property type="entry name" value="DISCO-INTERACTING PROTEIN 2"/>
    <property type="match status" value="1"/>
</dbReference>
<dbReference type="Pfam" id="PF23024">
    <property type="entry name" value="AMP-dom_DIP2-like"/>
    <property type="match status" value="1"/>
</dbReference>
<evidence type="ECO:0000256" key="4">
    <source>
        <dbReference type="ARBA" id="ARBA00023098"/>
    </source>
</evidence>
<name>A0A5C6E1U5_9BACT</name>
<dbReference type="InterPro" id="IPR000873">
    <property type="entry name" value="AMP-dep_synth/lig_dom"/>
</dbReference>
<dbReference type="InterPro" id="IPR015421">
    <property type="entry name" value="PyrdxlP-dep_Trfase_major"/>
</dbReference>
<evidence type="ECO:0000256" key="2">
    <source>
        <dbReference type="ARBA" id="ARBA00022598"/>
    </source>
</evidence>
<dbReference type="InterPro" id="IPR040097">
    <property type="entry name" value="FAAL/FAAC"/>
</dbReference>
<dbReference type="InterPro" id="IPR045851">
    <property type="entry name" value="AMP-bd_C_sf"/>
</dbReference>
<dbReference type="Gene3D" id="3.30.300.30">
    <property type="match status" value="1"/>
</dbReference>
<keyword evidence="4" id="KW-0443">Lipid metabolism</keyword>
<accession>A0A5C6E1U5</accession>
<dbReference type="GO" id="GO:0006633">
    <property type="term" value="P:fatty acid biosynthetic process"/>
    <property type="evidence" value="ECO:0007669"/>
    <property type="project" value="TreeGrafter"/>
</dbReference>
<reference evidence="7 8" key="1">
    <citation type="submission" date="2019-02" db="EMBL/GenBank/DDBJ databases">
        <title>Deep-cultivation of Planctomycetes and their phenomic and genomic characterization uncovers novel biology.</title>
        <authorList>
            <person name="Wiegand S."/>
            <person name="Jogler M."/>
            <person name="Boedeker C."/>
            <person name="Pinto D."/>
            <person name="Vollmers J."/>
            <person name="Rivas-Marin E."/>
            <person name="Kohn T."/>
            <person name="Peeters S.H."/>
            <person name="Heuer A."/>
            <person name="Rast P."/>
            <person name="Oberbeckmann S."/>
            <person name="Bunk B."/>
            <person name="Jeske O."/>
            <person name="Meyerdierks A."/>
            <person name="Storesund J.E."/>
            <person name="Kallscheuer N."/>
            <person name="Luecker S."/>
            <person name="Lage O.M."/>
            <person name="Pohl T."/>
            <person name="Merkel B.J."/>
            <person name="Hornburger P."/>
            <person name="Mueller R.-W."/>
            <person name="Bruemmer F."/>
            <person name="Labrenz M."/>
            <person name="Spormann A.M."/>
            <person name="Op Den Camp H."/>
            <person name="Overmann J."/>
            <person name="Amann R."/>
            <person name="Jetten M.S.M."/>
            <person name="Mascher T."/>
            <person name="Medema M.H."/>
            <person name="Devos D.P."/>
            <person name="Kaster A.-K."/>
            <person name="Ovreas L."/>
            <person name="Rohde M."/>
            <person name="Galperin M.Y."/>
            <person name="Jogler C."/>
        </authorList>
    </citation>
    <scope>NUCLEOTIDE SEQUENCE [LARGE SCALE GENOMIC DNA]</scope>
    <source>
        <strain evidence="7 8">Poly41</strain>
    </source>
</reference>
<proteinExistence type="inferred from homology"/>
<feature type="domain" description="Carrier" evidence="6">
    <location>
        <begin position="650"/>
        <end position="728"/>
    </location>
</feature>
<evidence type="ECO:0000256" key="3">
    <source>
        <dbReference type="ARBA" id="ARBA00022832"/>
    </source>
</evidence>
<keyword evidence="8" id="KW-1185">Reference proteome</keyword>
<dbReference type="Gene3D" id="3.90.1150.10">
    <property type="entry name" value="Aspartate Aminotransferase, domain 1"/>
    <property type="match status" value="1"/>
</dbReference>
<keyword evidence="5" id="KW-0812">Transmembrane</keyword>
<keyword evidence="2 7" id="KW-0436">Ligase</keyword>
<feature type="transmembrane region" description="Helical" evidence="5">
    <location>
        <begin position="112"/>
        <end position="139"/>
    </location>
</feature>
<evidence type="ECO:0000256" key="1">
    <source>
        <dbReference type="ARBA" id="ARBA00006432"/>
    </source>
</evidence>
<dbReference type="PANTHER" id="PTHR22754">
    <property type="entry name" value="DISCO-INTERACTING PROTEIN 2 DIP2 -RELATED"/>
    <property type="match status" value="1"/>
</dbReference>
<dbReference type="GO" id="GO:0070566">
    <property type="term" value="F:adenylyltransferase activity"/>
    <property type="evidence" value="ECO:0007669"/>
    <property type="project" value="TreeGrafter"/>
</dbReference>
<dbReference type="InterPro" id="IPR015422">
    <property type="entry name" value="PyrdxlP-dep_Trfase_small"/>
</dbReference>
<sequence length="1171" mass="128906">MLRYPRRLVFGSPGAGVWRAADDLANSDPRFQAVITFVDLTEFFGKQSPPRDHYVSVLGYWAEQRPDESAFVFTDVEASEQRITYAELWHEVRALAGYLQDRCRIRSGDRVLLLYPPGLDFVIGFFACHAAGAVAVPAYPPRRNRKASRIRSIVVDADTRWALSTQSVVEQLTGDQKYDDLVGVQLLGTDDKSCRRIDKWRIPKLSCDSLAVLQYTSGSTGSPKGVMLTQGNLIANSKLILQAFEPDNAVCGLSWLPTYHDMGLVGGVLMPMFIGRTNVLMSPMTFLQRPARWLQGISKYGVSISGGPNFAYQLCVDKIAEDELQGVDLSSWEIAFNGAEPIRASTIHAFCERFEASGFRRGAFLPCYGMAETTLLVTGGPAETRPVITPFSGKQLDKKVVEAVEPDSESARSLIGCGRVLPEETVLIVDAETRMPLADDQIGEIWIQSPSVGQGYYQRKDATEQTFFAHTADGQGPFLRTGDLGFLHQDQLYVSGRLKDMIIVRGVNRYPQDIEETVEGASDAVQAGSVAAFAMEYDGREQLVIVAEAVRVRDLDWNAHLQAIRRAVTADHELPPDAVYLIRNSSVPKTSSGKIQRHACLHAVRDGDLKLIAKWVRREEESAAVDDRYLQPMMQAAAATGRATTVRAEDVNELVVEAIKKHIRNVASERALTLDLDTNIVLDLGLDSLERLEIARSLERTFGGRFPEQVLDEIETVGQTAQAIERYLPPGGETRAVAFLNSEDSASSKRMGTLAEDLPAIEPEDDIAQFAEYRRLKTTMQQLEMTGCSNPYFTVHDGIVRDTTVVDGKEYISFASYNYLGMSGHPRVTDAAAKAVRQYGTSVSASRLVSGEKPIHGKLEKAIADWIGVDDSVLMVGGHATNETTIGYLVGAGDLILHDSLAHNSIVQGALLSGARRRPFPHNNFNALDRMLTELRSQYRRVLIVIEGVYSMDGDFANVPEFVTVKRKHRAMLMVDEAHSFGTMGETGRGMAEHYHMDARDVDIWMGTLSKSGASCGGYIAGSCELVELLKYTAPGFVFSVGMPPAQVAAALAAIETLADEPERVRRLHQRSELFLSLCRQAGLDTGDSEGTPVVPVITGNSMVALRLSNRLKADGINVQPILYPAVDESAARLRFFITCEHSEEQIRFTVKRTAEHLAELGFARPTQPAV</sequence>
<dbReference type="CDD" id="cd05931">
    <property type="entry name" value="FAAL"/>
    <property type="match status" value="1"/>
</dbReference>
<dbReference type="PROSITE" id="PS00455">
    <property type="entry name" value="AMP_BINDING"/>
    <property type="match status" value="1"/>
</dbReference>
<dbReference type="EMBL" id="SJPV01000002">
    <property type="protein sequence ID" value="TWU41119.1"/>
    <property type="molecule type" value="Genomic_DNA"/>
</dbReference>
<dbReference type="Gene3D" id="3.40.640.10">
    <property type="entry name" value="Type I PLP-dependent aspartate aminotransferase-like (Major domain)"/>
    <property type="match status" value="1"/>
</dbReference>
<organism evidence="7 8">
    <name type="scientific">Novipirellula artificiosorum</name>
    <dbReference type="NCBI Taxonomy" id="2528016"/>
    <lineage>
        <taxon>Bacteria</taxon>
        <taxon>Pseudomonadati</taxon>
        <taxon>Planctomycetota</taxon>
        <taxon>Planctomycetia</taxon>
        <taxon>Pirellulales</taxon>
        <taxon>Pirellulaceae</taxon>
        <taxon>Novipirellula</taxon>
    </lineage>
</organism>
<keyword evidence="5" id="KW-1133">Transmembrane helix</keyword>
<evidence type="ECO:0000259" key="6">
    <source>
        <dbReference type="PROSITE" id="PS50075"/>
    </source>
</evidence>